<evidence type="ECO:0000256" key="13">
    <source>
        <dbReference type="ARBA" id="ARBA00022989"/>
    </source>
</evidence>
<feature type="transmembrane region" description="Helical" evidence="19">
    <location>
        <begin position="20"/>
        <end position="45"/>
    </location>
</feature>
<comment type="pathway">
    <text evidence="3">One-carbon metabolism; methanogenesis from CO(2); methyl-coenzyme M from 5,10-methylene-5,6,7,8-tetrahydromethanopterin: step 2/2.</text>
</comment>
<evidence type="ECO:0000256" key="10">
    <source>
        <dbReference type="ARBA" id="ARBA00022679"/>
    </source>
</evidence>
<keyword evidence="8" id="KW-0554">One-carbon metabolism</keyword>
<dbReference type="GO" id="GO:0032259">
    <property type="term" value="P:methylation"/>
    <property type="evidence" value="ECO:0007669"/>
    <property type="project" value="UniProtKB-KW"/>
</dbReference>
<feature type="non-terminal residue" evidence="20">
    <location>
        <position position="1"/>
    </location>
</feature>
<dbReference type="Proteomes" id="UP000284763">
    <property type="component" value="Unassembled WGS sequence"/>
</dbReference>
<accession>A0A3R7VT31</accession>
<comment type="catalytic activity">
    <reaction evidence="17">
        <text>5-methyl-5,6,7,8-tetrahydromethanopterin + coenzyme M + 2 Na(+)(in) = 5,6,7,8-tetrahydromethanopterin + methyl-coenzyme M + 2 Na(+)(out)</text>
        <dbReference type="Rhea" id="RHEA:53492"/>
        <dbReference type="ChEBI" id="CHEBI:29101"/>
        <dbReference type="ChEBI" id="CHEBI:58103"/>
        <dbReference type="ChEBI" id="CHEBI:58116"/>
        <dbReference type="ChEBI" id="CHEBI:58286"/>
        <dbReference type="ChEBI" id="CHEBI:58319"/>
        <dbReference type="EC" id="7.2.1.4"/>
    </reaction>
</comment>
<evidence type="ECO:0000256" key="11">
    <source>
        <dbReference type="ARBA" id="ARBA00022692"/>
    </source>
</evidence>
<evidence type="ECO:0000256" key="1">
    <source>
        <dbReference type="ARBA" id="ARBA00002533"/>
    </source>
</evidence>
<evidence type="ECO:0000256" key="16">
    <source>
        <dbReference type="ARBA" id="ARBA00029818"/>
    </source>
</evidence>
<evidence type="ECO:0000256" key="19">
    <source>
        <dbReference type="SAM" id="Phobius"/>
    </source>
</evidence>
<evidence type="ECO:0000256" key="12">
    <source>
        <dbReference type="ARBA" id="ARBA00022967"/>
    </source>
</evidence>
<organism evidence="20 21">
    <name type="scientific">Methanosalsum natronophilum</name>
    <dbReference type="NCBI Taxonomy" id="768733"/>
    <lineage>
        <taxon>Archaea</taxon>
        <taxon>Methanobacteriati</taxon>
        <taxon>Methanobacteriota</taxon>
        <taxon>Stenosarchaea group</taxon>
        <taxon>Methanomicrobia</taxon>
        <taxon>Methanosarcinales</taxon>
        <taxon>Methanosarcinaceae</taxon>
        <taxon>Methanosalsum</taxon>
    </lineage>
</organism>
<sequence>LASSYPNRGRASYHAGLVSSAAYGILAGFVFTGILALILYIMALFGGVI</sequence>
<reference evidence="20 21" key="1">
    <citation type="submission" date="2018-08" db="EMBL/GenBank/DDBJ databases">
        <title>The metabolism and importance of syntrophic acetate oxidation coupled to methane or sulfide production in haloalkaline environments.</title>
        <authorList>
            <person name="Timmers P.H.A."/>
            <person name="Vavourakis C.D."/>
            <person name="Sorokin D.Y."/>
            <person name="Sinninghe Damste J.S."/>
            <person name="Muyzer G."/>
            <person name="Stams A.J.M."/>
            <person name="Plugge C.M."/>
        </authorList>
    </citation>
    <scope>NUCLEOTIDE SEQUENCE [LARGE SCALE GENOMIC DNA]</scope>
    <source>
        <strain evidence="20">MSAO_Arc3</strain>
    </source>
</reference>
<evidence type="ECO:0000256" key="4">
    <source>
        <dbReference type="ARBA" id="ARBA00010027"/>
    </source>
</evidence>
<comment type="similarity">
    <text evidence="4">Belongs to the MtrB family.</text>
</comment>
<dbReference type="GO" id="GO:0030269">
    <property type="term" value="F:tetrahydromethanopterin S-methyltransferase activity"/>
    <property type="evidence" value="ECO:0007669"/>
    <property type="project" value="UniProtKB-EC"/>
</dbReference>
<proteinExistence type="inferred from homology"/>
<keyword evidence="13 19" id="KW-1133">Transmembrane helix</keyword>
<dbReference type="GO" id="GO:0005886">
    <property type="term" value="C:plasma membrane"/>
    <property type="evidence" value="ECO:0007669"/>
    <property type="project" value="UniProtKB-SubCell"/>
</dbReference>
<evidence type="ECO:0000256" key="3">
    <source>
        <dbReference type="ARBA" id="ARBA00004839"/>
    </source>
</evidence>
<comment type="function">
    <text evidence="1">Part of a complex that catalyzes the formation of methyl-coenzyme M and tetrahydromethanopterin from coenzyme M and methyl-tetrahydromethanopterin. This is an energy-conserving, sodium-ion translocating step.</text>
</comment>
<evidence type="ECO:0000256" key="7">
    <source>
        <dbReference type="ARBA" id="ARBA00022475"/>
    </source>
</evidence>
<evidence type="ECO:0000256" key="5">
    <source>
        <dbReference type="ARBA" id="ARBA00011616"/>
    </source>
</evidence>
<keyword evidence="15 19" id="KW-0472">Membrane</keyword>
<evidence type="ECO:0000256" key="9">
    <source>
        <dbReference type="ARBA" id="ARBA00022603"/>
    </source>
</evidence>
<keyword evidence="10 20" id="KW-0808">Transferase</keyword>
<comment type="caution">
    <text evidence="20">The sequence shown here is derived from an EMBL/GenBank/DDBJ whole genome shotgun (WGS) entry which is preliminary data.</text>
</comment>
<evidence type="ECO:0000313" key="20">
    <source>
        <dbReference type="EMBL" id="RQD83146.1"/>
    </source>
</evidence>
<dbReference type="GO" id="GO:0019386">
    <property type="term" value="P:methanogenesis, from carbon dioxide"/>
    <property type="evidence" value="ECO:0007669"/>
    <property type="project" value="UniProtKB-UniPathway"/>
</dbReference>
<evidence type="ECO:0000256" key="18">
    <source>
        <dbReference type="ARBA" id="ARBA00044970"/>
    </source>
</evidence>
<dbReference type="GO" id="GO:0006730">
    <property type="term" value="P:one-carbon metabolic process"/>
    <property type="evidence" value="ECO:0007669"/>
    <property type="project" value="UniProtKB-KW"/>
</dbReference>
<dbReference type="InterPro" id="IPR008690">
    <property type="entry name" value="MtrB_MeTrfase"/>
</dbReference>
<evidence type="ECO:0000256" key="8">
    <source>
        <dbReference type="ARBA" id="ARBA00022563"/>
    </source>
</evidence>
<gene>
    <name evidence="20" type="ORF">D5R95_06405</name>
</gene>
<evidence type="ECO:0000256" key="6">
    <source>
        <dbReference type="ARBA" id="ARBA00015127"/>
    </source>
</evidence>
<comment type="subunit">
    <text evidence="5">The complex is composed of 8 subunits; MtrA, MtrB, MtrC, MtrD, MtrE, MtrF, MtrG and MtrH.</text>
</comment>
<dbReference type="EC" id="7.2.1.4" evidence="18"/>
<keyword evidence="7" id="KW-1003">Cell membrane</keyword>
<evidence type="ECO:0000256" key="2">
    <source>
        <dbReference type="ARBA" id="ARBA00004162"/>
    </source>
</evidence>
<keyword evidence="14" id="KW-0484">Methanogenesis</keyword>
<name>A0A3R7VT31_9EURY</name>
<comment type="subcellular location">
    <subcellularLocation>
        <location evidence="2">Cell membrane</location>
        <topology evidence="2">Single-pass membrane protein</topology>
    </subcellularLocation>
</comment>
<evidence type="ECO:0000256" key="14">
    <source>
        <dbReference type="ARBA" id="ARBA00022994"/>
    </source>
</evidence>
<evidence type="ECO:0000313" key="21">
    <source>
        <dbReference type="Proteomes" id="UP000284763"/>
    </source>
</evidence>
<dbReference type="UniPathway" id="UPA00640">
    <property type="reaction ID" value="UER00698"/>
</dbReference>
<evidence type="ECO:0000256" key="15">
    <source>
        <dbReference type="ARBA" id="ARBA00023136"/>
    </source>
</evidence>
<dbReference type="Pfam" id="PF05440">
    <property type="entry name" value="MtrB"/>
    <property type="match status" value="1"/>
</dbReference>
<keyword evidence="12" id="KW-1278">Translocase</keyword>
<protein>
    <recommendedName>
        <fullName evidence="6">Tetrahydromethanopterin S-methyltransferase subunit B</fullName>
        <ecNumber evidence="18">7.2.1.4</ecNumber>
    </recommendedName>
    <alternativeName>
        <fullName evidence="16">N5-methyltetrahydromethanopterin--coenzyme M methyltransferase subunit B</fullName>
    </alternativeName>
</protein>
<keyword evidence="11 19" id="KW-0812">Transmembrane</keyword>
<dbReference type="AlphaFoldDB" id="A0A3R7VT31"/>
<dbReference type="EMBL" id="QZAB01000407">
    <property type="protein sequence ID" value="RQD83146.1"/>
    <property type="molecule type" value="Genomic_DNA"/>
</dbReference>
<evidence type="ECO:0000256" key="17">
    <source>
        <dbReference type="ARBA" id="ARBA00044880"/>
    </source>
</evidence>
<keyword evidence="9 20" id="KW-0489">Methyltransferase</keyword>